<sequence>MSEQFLDEYFENIAAKLKEIQHTENEPAFYRITDPYNLDEFDDAVKSMGKPVCLLLEIGDGEIGEWDSQKDMPRIGLHVLAKCDGSRAGIRQARDQAKEILLKIVSRMRRDAQDHWDDQGAHIIGALKAAKVVFSTAIKFTNMTAVDGNWYGKSFWFEFKAPVNLVYNEGDWIE</sequence>
<evidence type="ECO:0000313" key="1">
    <source>
        <dbReference type="EMBL" id="RVU01079.1"/>
    </source>
</evidence>
<name>A0A3S2UM45_9SPHI</name>
<organism evidence="1 2">
    <name type="scientific">Mucilaginibacter limnophilus</name>
    <dbReference type="NCBI Taxonomy" id="1932778"/>
    <lineage>
        <taxon>Bacteria</taxon>
        <taxon>Pseudomonadati</taxon>
        <taxon>Bacteroidota</taxon>
        <taxon>Sphingobacteriia</taxon>
        <taxon>Sphingobacteriales</taxon>
        <taxon>Sphingobacteriaceae</taxon>
        <taxon>Mucilaginibacter</taxon>
    </lineage>
</organism>
<gene>
    <name evidence="1" type="ORF">EOD41_10720</name>
</gene>
<reference evidence="1 2" key="1">
    <citation type="submission" date="2019-01" db="EMBL/GenBank/DDBJ databases">
        <authorList>
            <person name="Chen W.-M."/>
        </authorList>
    </citation>
    <scope>NUCLEOTIDE SEQUENCE [LARGE SCALE GENOMIC DNA]</scope>
    <source>
        <strain evidence="1 2">YBJ-36</strain>
    </source>
</reference>
<dbReference type="RefSeq" id="WP_127704790.1">
    <property type="nucleotide sequence ID" value="NZ_SACK01000003.1"/>
</dbReference>
<keyword evidence="2" id="KW-1185">Reference proteome</keyword>
<accession>A0A3S2UM45</accession>
<comment type="caution">
    <text evidence="1">The sequence shown here is derived from an EMBL/GenBank/DDBJ whole genome shotgun (WGS) entry which is preliminary data.</text>
</comment>
<evidence type="ECO:0000313" key="2">
    <source>
        <dbReference type="Proteomes" id="UP000282759"/>
    </source>
</evidence>
<dbReference type="EMBL" id="SACK01000003">
    <property type="protein sequence ID" value="RVU01079.1"/>
    <property type="molecule type" value="Genomic_DNA"/>
</dbReference>
<dbReference type="AlphaFoldDB" id="A0A3S2UM45"/>
<protein>
    <submittedName>
        <fullName evidence="1">Uncharacterized protein</fullName>
    </submittedName>
</protein>
<dbReference type="Proteomes" id="UP000282759">
    <property type="component" value="Unassembled WGS sequence"/>
</dbReference>
<proteinExistence type="predicted"/>